<dbReference type="AlphaFoldDB" id="A0A8S3YZI2"/>
<name>A0A8S3YZI2_9EUPU</name>
<dbReference type="Proteomes" id="UP000678393">
    <property type="component" value="Unassembled WGS sequence"/>
</dbReference>
<keyword evidence="1" id="KW-1133">Transmembrane helix</keyword>
<evidence type="ECO:0000313" key="2">
    <source>
        <dbReference type="EMBL" id="CAG5120691.1"/>
    </source>
</evidence>
<evidence type="ECO:0000313" key="3">
    <source>
        <dbReference type="Proteomes" id="UP000678393"/>
    </source>
</evidence>
<dbReference type="EMBL" id="CAJHNH020000952">
    <property type="protein sequence ID" value="CAG5120691.1"/>
    <property type="molecule type" value="Genomic_DNA"/>
</dbReference>
<keyword evidence="3" id="KW-1185">Reference proteome</keyword>
<protein>
    <submittedName>
        <fullName evidence="2">Uncharacterized protein</fullName>
    </submittedName>
</protein>
<proteinExistence type="predicted"/>
<gene>
    <name evidence="2" type="ORF">CUNI_LOCUS6249</name>
</gene>
<evidence type="ECO:0000256" key="1">
    <source>
        <dbReference type="SAM" id="Phobius"/>
    </source>
</evidence>
<sequence>MGEINAGELNTYITVSPQNSVLVVRDVRFRLVITLPRDQHDLRSSRFYIIVRSRGGNAENNTFGNLYFRQDQPHIDLFVFFSVFFSCFFLFLAICVMLWKMKQTFDARRSRQMREREMECMASRPFARILVLVEHEEQAYFSLSSGLVRPRSRLGRQQNRNQYYNNNDINAMSMLPAPRELGVLPIAIEPTDDGMAAVGTVLFQLPGGATAPSHLCLGSALTTRIITPAMNQKSTTLRRRTSASSC</sequence>
<keyword evidence="1" id="KW-0472">Membrane</keyword>
<dbReference type="OrthoDB" id="263283at2759"/>
<organism evidence="2 3">
    <name type="scientific">Candidula unifasciata</name>
    <dbReference type="NCBI Taxonomy" id="100452"/>
    <lineage>
        <taxon>Eukaryota</taxon>
        <taxon>Metazoa</taxon>
        <taxon>Spiralia</taxon>
        <taxon>Lophotrochozoa</taxon>
        <taxon>Mollusca</taxon>
        <taxon>Gastropoda</taxon>
        <taxon>Heterobranchia</taxon>
        <taxon>Euthyneura</taxon>
        <taxon>Panpulmonata</taxon>
        <taxon>Eupulmonata</taxon>
        <taxon>Stylommatophora</taxon>
        <taxon>Helicina</taxon>
        <taxon>Helicoidea</taxon>
        <taxon>Geomitridae</taxon>
        <taxon>Candidula</taxon>
    </lineage>
</organism>
<comment type="caution">
    <text evidence="2">The sequence shown here is derived from an EMBL/GenBank/DDBJ whole genome shotgun (WGS) entry which is preliminary data.</text>
</comment>
<feature type="transmembrane region" description="Helical" evidence="1">
    <location>
        <begin position="77"/>
        <end position="99"/>
    </location>
</feature>
<accession>A0A8S3YZI2</accession>
<keyword evidence="1" id="KW-0812">Transmembrane</keyword>
<reference evidence="2" key="1">
    <citation type="submission" date="2021-04" db="EMBL/GenBank/DDBJ databases">
        <authorList>
            <consortium name="Molecular Ecology Group"/>
        </authorList>
    </citation>
    <scope>NUCLEOTIDE SEQUENCE</scope>
</reference>